<keyword evidence="12 13" id="KW-0472">Membrane</keyword>
<dbReference type="RefSeq" id="WP_130145135.1">
    <property type="nucleotide sequence ID" value="NZ_SGSU01000007.1"/>
</dbReference>
<evidence type="ECO:0000256" key="6">
    <source>
        <dbReference type="ARBA" id="ARBA00022692"/>
    </source>
</evidence>
<evidence type="ECO:0000256" key="1">
    <source>
        <dbReference type="ARBA" id="ARBA00000085"/>
    </source>
</evidence>
<proteinExistence type="predicted"/>
<dbReference type="PROSITE" id="PS50109">
    <property type="entry name" value="HIS_KIN"/>
    <property type="match status" value="1"/>
</dbReference>
<name>A0A4Q7AZ56_9GAMM</name>
<reference evidence="15 16" key="1">
    <citation type="submission" date="2019-02" db="EMBL/GenBank/DDBJ databases">
        <title>The Batch Genome Submission of Acinetobacter spp. strains.</title>
        <authorList>
            <person name="Qin J."/>
            <person name="Hu Y."/>
            <person name="Ye H."/>
            <person name="Wei L."/>
            <person name="Feng Y."/>
            <person name="Zong Z."/>
        </authorList>
    </citation>
    <scope>NUCLEOTIDE SEQUENCE [LARGE SCALE GENOMIC DNA]</scope>
    <source>
        <strain evidence="15 16">WCHABo060081</strain>
    </source>
</reference>
<keyword evidence="6 13" id="KW-0812">Transmembrane</keyword>
<sequence>MQKKQAVSLQHRLVKTSVFSSIAAGLISLLLLLGISVYQTMHLQDEIMDEISDMLLLTDIAHSSGHQIDELSDQFDIHYRLIYEGQTLTQSEDAQNEVFQYLAQHHSEHGYSIMWHRGELWRAYVQNESGMTLYAVQPLDVRFAEIISTAAGYAAVLAVLWCLQWLIVHLSVKQQFKNIHALSQQISEKSADDLEPINSPEPELAELQPMVQQLNHMLERVKQALIAEQRFTADASHELRSPLSAIQMRVQVLKRKYQDHPQLPAELLQIQQDVSRGTQVLENLLLLARLDPSKPNDLIKTRIDLADVTHEVLQALAPFVQQKEIHVAVHTSPLQVFGNTELLFTCLRNLVDNAVRYASRNGQLQIQIAEVSQQVEWKIEDNGTEVTEEVLARLGERFYRALGTQTQGSGLGLSICKKIIELHQGAVVFSKSAMGGLQVQILLPQAERIS</sequence>
<dbReference type="PANTHER" id="PTHR45436:SF14">
    <property type="entry name" value="SENSOR PROTEIN QSEC"/>
    <property type="match status" value="1"/>
</dbReference>
<organism evidence="15 16">
    <name type="scientific">Acinetobacter bouvetii</name>
    <dbReference type="NCBI Taxonomy" id="202951"/>
    <lineage>
        <taxon>Bacteria</taxon>
        <taxon>Pseudomonadati</taxon>
        <taxon>Pseudomonadota</taxon>
        <taxon>Gammaproteobacteria</taxon>
        <taxon>Moraxellales</taxon>
        <taxon>Moraxellaceae</taxon>
        <taxon>Acinetobacter</taxon>
    </lineage>
</organism>
<dbReference type="SUPFAM" id="SSF55874">
    <property type="entry name" value="ATPase domain of HSP90 chaperone/DNA topoisomerase II/histidine kinase"/>
    <property type="match status" value="1"/>
</dbReference>
<dbReference type="InterPro" id="IPR003594">
    <property type="entry name" value="HATPase_dom"/>
</dbReference>
<evidence type="ECO:0000256" key="3">
    <source>
        <dbReference type="ARBA" id="ARBA00012438"/>
    </source>
</evidence>
<feature type="transmembrane region" description="Helical" evidence="13">
    <location>
        <begin position="146"/>
        <end position="168"/>
    </location>
</feature>
<dbReference type="GO" id="GO:0005524">
    <property type="term" value="F:ATP binding"/>
    <property type="evidence" value="ECO:0007669"/>
    <property type="project" value="UniProtKB-KW"/>
</dbReference>
<evidence type="ECO:0000256" key="12">
    <source>
        <dbReference type="ARBA" id="ARBA00023136"/>
    </source>
</evidence>
<protein>
    <recommendedName>
        <fullName evidence="3">histidine kinase</fullName>
        <ecNumber evidence="3">2.7.13.3</ecNumber>
    </recommendedName>
</protein>
<dbReference type="EC" id="2.7.13.3" evidence="3"/>
<dbReference type="SMART" id="SM00387">
    <property type="entry name" value="HATPase_c"/>
    <property type="match status" value="1"/>
</dbReference>
<evidence type="ECO:0000256" key="9">
    <source>
        <dbReference type="ARBA" id="ARBA00022840"/>
    </source>
</evidence>
<dbReference type="InterPro" id="IPR003661">
    <property type="entry name" value="HisK_dim/P_dom"/>
</dbReference>
<dbReference type="Gene3D" id="1.10.287.130">
    <property type="match status" value="1"/>
</dbReference>
<keyword evidence="8 15" id="KW-0418">Kinase</keyword>
<evidence type="ECO:0000256" key="11">
    <source>
        <dbReference type="ARBA" id="ARBA00023012"/>
    </source>
</evidence>
<evidence type="ECO:0000256" key="2">
    <source>
        <dbReference type="ARBA" id="ARBA00004141"/>
    </source>
</evidence>
<dbReference type="SUPFAM" id="SSF47384">
    <property type="entry name" value="Homodimeric domain of signal transducing histidine kinase"/>
    <property type="match status" value="1"/>
</dbReference>
<dbReference type="InterPro" id="IPR050428">
    <property type="entry name" value="TCS_sensor_his_kinase"/>
</dbReference>
<dbReference type="Pfam" id="PF02518">
    <property type="entry name" value="HATPase_c"/>
    <property type="match status" value="1"/>
</dbReference>
<dbReference type="PANTHER" id="PTHR45436">
    <property type="entry name" value="SENSOR HISTIDINE KINASE YKOH"/>
    <property type="match status" value="1"/>
</dbReference>
<accession>A0A4Q7AZ56</accession>
<evidence type="ECO:0000256" key="7">
    <source>
        <dbReference type="ARBA" id="ARBA00022741"/>
    </source>
</evidence>
<keyword evidence="7" id="KW-0547">Nucleotide-binding</keyword>
<evidence type="ECO:0000256" key="10">
    <source>
        <dbReference type="ARBA" id="ARBA00022989"/>
    </source>
</evidence>
<dbReference type="InterPro" id="IPR004358">
    <property type="entry name" value="Sig_transdc_His_kin-like_C"/>
</dbReference>
<evidence type="ECO:0000256" key="8">
    <source>
        <dbReference type="ARBA" id="ARBA00022777"/>
    </source>
</evidence>
<dbReference type="SMART" id="SM00388">
    <property type="entry name" value="HisKA"/>
    <property type="match status" value="1"/>
</dbReference>
<keyword evidence="10 13" id="KW-1133">Transmembrane helix</keyword>
<dbReference type="CDD" id="cd00082">
    <property type="entry name" value="HisKA"/>
    <property type="match status" value="1"/>
</dbReference>
<gene>
    <name evidence="15" type="ORF">EXE25_07480</name>
</gene>
<dbReference type="Gene3D" id="3.30.565.10">
    <property type="entry name" value="Histidine kinase-like ATPase, C-terminal domain"/>
    <property type="match status" value="1"/>
</dbReference>
<evidence type="ECO:0000259" key="14">
    <source>
        <dbReference type="PROSITE" id="PS50109"/>
    </source>
</evidence>
<feature type="domain" description="Histidine kinase" evidence="14">
    <location>
        <begin position="234"/>
        <end position="447"/>
    </location>
</feature>
<comment type="caution">
    <text evidence="15">The sequence shown here is derived from an EMBL/GenBank/DDBJ whole genome shotgun (WGS) entry which is preliminary data.</text>
</comment>
<evidence type="ECO:0000256" key="13">
    <source>
        <dbReference type="SAM" id="Phobius"/>
    </source>
</evidence>
<dbReference type="GO" id="GO:0000155">
    <property type="term" value="F:phosphorelay sensor kinase activity"/>
    <property type="evidence" value="ECO:0007669"/>
    <property type="project" value="InterPro"/>
</dbReference>
<dbReference type="InterPro" id="IPR036890">
    <property type="entry name" value="HATPase_C_sf"/>
</dbReference>
<evidence type="ECO:0000313" key="15">
    <source>
        <dbReference type="EMBL" id="RZG67354.1"/>
    </source>
</evidence>
<dbReference type="Pfam" id="PF00512">
    <property type="entry name" value="HisKA"/>
    <property type="match status" value="1"/>
</dbReference>
<keyword evidence="4" id="KW-0597">Phosphoprotein</keyword>
<dbReference type="Proteomes" id="UP000293483">
    <property type="component" value="Unassembled WGS sequence"/>
</dbReference>
<dbReference type="STRING" id="202951.GCA_001485025_02859"/>
<comment type="subcellular location">
    <subcellularLocation>
        <location evidence="2">Membrane</location>
        <topology evidence="2">Multi-pass membrane protein</topology>
    </subcellularLocation>
</comment>
<evidence type="ECO:0000313" key="16">
    <source>
        <dbReference type="Proteomes" id="UP000293483"/>
    </source>
</evidence>
<keyword evidence="5" id="KW-0808">Transferase</keyword>
<keyword evidence="11" id="KW-0902">Two-component regulatory system</keyword>
<dbReference type="EMBL" id="SGSU01000007">
    <property type="protein sequence ID" value="RZG67354.1"/>
    <property type="molecule type" value="Genomic_DNA"/>
</dbReference>
<evidence type="ECO:0000256" key="5">
    <source>
        <dbReference type="ARBA" id="ARBA00022679"/>
    </source>
</evidence>
<feature type="transmembrane region" description="Helical" evidence="13">
    <location>
        <begin position="12"/>
        <end position="38"/>
    </location>
</feature>
<dbReference type="InterPro" id="IPR036097">
    <property type="entry name" value="HisK_dim/P_sf"/>
</dbReference>
<evidence type="ECO:0000256" key="4">
    <source>
        <dbReference type="ARBA" id="ARBA00022553"/>
    </source>
</evidence>
<dbReference type="PRINTS" id="PR00344">
    <property type="entry name" value="BCTRLSENSOR"/>
</dbReference>
<keyword evidence="9" id="KW-0067">ATP-binding</keyword>
<dbReference type="InterPro" id="IPR005467">
    <property type="entry name" value="His_kinase_dom"/>
</dbReference>
<dbReference type="GO" id="GO:0005886">
    <property type="term" value="C:plasma membrane"/>
    <property type="evidence" value="ECO:0007669"/>
    <property type="project" value="TreeGrafter"/>
</dbReference>
<comment type="catalytic activity">
    <reaction evidence="1">
        <text>ATP + protein L-histidine = ADP + protein N-phospho-L-histidine.</text>
        <dbReference type="EC" id="2.7.13.3"/>
    </reaction>
</comment>
<dbReference type="AlphaFoldDB" id="A0A4Q7AZ56"/>